<proteinExistence type="predicted"/>
<protein>
    <submittedName>
        <fullName evidence="1">Uncharacterized protein</fullName>
    </submittedName>
</protein>
<comment type="caution">
    <text evidence="1">The sequence shown here is derived from an EMBL/GenBank/DDBJ whole genome shotgun (WGS) entry which is preliminary data.</text>
</comment>
<evidence type="ECO:0000313" key="2">
    <source>
        <dbReference type="Proteomes" id="UP000054821"/>
    </source>
</evidence>
<organism evidence="1 2">
    <name type="scientific">Trichoderma gamsii</name>
    <dbReference type="NCBI Taxonomy" id="398673"/>
    <lineage>
        <taxon>Eukaryota</taxon>
        <taxon>Fungi</taxon>
        <taxon>Dikarya</taxon>
        <taxon>Ascomycota</taxon>
        <taxon>Pezizomycotina</taxon>
        <taxon>Sordariomycetes</taxon>
        <taxon>Hypocreomycetidae</taxon>
        <taxon>Hypocreales</taxon>
        <taxon>Hypocreaceae</taxon>
        <taxon>Trichoderma</taxon>
    </lineage>
</organism>
<dbReference type="RefSeq" id="XP_018663488.1">
    <property type="nucleotide sequence ID" value="XM_018803450.1"/>
</dbReference>
<dbReference type="GeneID" id="29983533"/>
<reference evidence="1 2" key="1">
    <citation type="journal article" date="2016" name="Genome Announc.">
        <title>Draft Whole-Genome Sequence of Trichoderma gamsii T6085, a Promising Biocontrol Agent of Fusarium Head Blight on Wheat.</title>
        <authorList>
            <person name="Baroncelli R."/>
            <person name="Zapparata A."/>
            <person name="Piaggeschi G."/>
            <person name="Sarrocco S."/>
            <person name="Vannacci G."/>
        </authorList>
    </citation>
    <scope>NUCLEOTIDE SEQUENCE [LARGE SCALE GENOMIC DNA]</scope>
    <source>
        <strain evidence="1 2">T6085</strain>
    </source>
</reference>
<sequence length="133" mass="15190">MPFISSNRPGSDELLQVEPLVWMLHAILKPRDEEYAWGASLLGSERRLALPKDPRRVLKVQLDIYLMLPTLGRGLNYTHHHVHDFPSTPHLPSIQLSLLELRTPGHFILLNHISSTNPTTLVTPKQLPIQRRS</sequence>
<dbReference type="EMBL" id="JPDN02000016">
    <property type="protein sequence ID" value="PON25723.1"/>
    <property type="molecule type" value="Genomic_DNA"/>
</dbReference>
<evidence type="ECO:0000313" key="1">
    <source>
        <dbReference type="EMBL" id="PON25723.1"/>
    </source>
</evidence>
<gene>
    <name evidence="1" type="ORF">TGAM01_v205160</name>
</gene>
<name>A0A2P4ZN65_9HYPO</name>
<keyword evidence="2" id="KW-1185">Reference proteome</keyword>
<accession>A0A2P4ZN65</accession>
<dbReference type="AlphaFoldDB" id="A0A2P4ZN65"/>
<dbReference type="Proteomes" id="UP000054821">
    <property type="component" value="Unassembled WGS sequence"/>
</dbReference>